<protein>
    <submittedName>
        <fullName evidence="5">Endoglucanase</fullName>
    </submittedName>
</protein>
<dbReference type="KEGG" id="hhl:Halha_0271"/>
<evidence type="ECO:0000256" key="3">
    <source>
        <dbReference type="RuleBase" id="RU361153"/>
    </source>
</evidence>
<dbReference type="InterPro" id="IPR050386">
    <property type="entry name" value="Glycosyl_hydrolase_5"/>
</dbReference>
<dbReference type="InterPro" id="IPR001547">
    <property type="entry name" value="Glyco_hydro_5"/>
</dbReference>
<dbReference type="GO" id="GO:0009986">
    <property type="term" value="C:cell surface"/>
    <property type="evidence" value="ECO:0007669"/>
    <property type="project" value="TreeGrafter"/>
</dbReference>
<evidence type="ECO:0000256" key="1">
    <source>
        <dbReference type="ARBA" id="ARBA00022801"/>
    </source>
</evidence>
<dbReference type="EMBL" id="CP003359">
    <property type="protein sequence ID" value="AGB40282.1"/>
    <property type="molecule type" value="Genomic_DNA"/>
</dbReference>
<gene>
    <name evidence="5" type="ordered locus">Halha_0271</name>
</gene>
<reference evidence="6" key="1">
    <citation type="submission" date="2012-02" db="EMBL/GenBank/DDBJ databases">
        <title>The complete genome of Halobacteroides halobius DSM 5150.</title>
        <authorList>
            <person name="Lucas S."/>
            <person name="Copeland A."/>
            <person name="Lapidus A."/>
            <person name="Glavina del Rio T."/>
            <person name="Dalin E."/>
            <person name="Tice H."/>
            <person name="Bruce D."/>
            <person name="Goodwin L."/>
            <person name="Pitluck S."/>
            <person name="Peters L."/>
            <person name="Mikhailova N."/>
            <person name="Gu W."/>
            <person name="Kyrpides N."/>
            <person name="Mavromatis K."/>
            <person name="Ivanova N."/>
            <person name="Brettin T."/>
            <person name="Detter J.C."/>
            <person name="Han C."/>
            <person name="Larimer F."/>
            <person name="Land M."/>
            <person name="Hauser L."/>
            <person name="Markowitz V."/>
            <person name="Cheng J.-F."/>
            <person name="Hugenholtz P."/>
            <person name="Woyke T."/>
            <person name="Wu D."/>
            <person name="Tindall B."/>
            <person name="Pomrenke H."/>
            <person name="Brambilla E."/>
            <person name="Klenk H.-P."/>
            <person name="Eisen J.A."/>
        </authorList>
    </citation>
    <scope>NUCLEOTIDE SEQUENCE [LARGE SCALE GENOMIC DNA]</scope>
    <source>
        <strain evidence="6">ATCC 35273 / DSM 5150 / MD-1</strain>
    </source>
</reference>
<dbReference type="SMR" id="L0K4W4"/>
<evidence type="ECO:0000313" key="5">
    <source>
        <dbReference type="EMBL" id="AGB40282.1"/>
    </source>
</evidence>
<sequence length="441" mass="52277">MNDSFIQVKGENLVRQGEKIRLRGFGLGTWLNMEHFMTGLPGNDQQKRRIFSEVYGKEKAEKFFDNYLANFITEDDFIFLKELGINVVRLSFSYRHFEDDQQPGEYKREGFEHLDRVLKLCEKYDIYAILDLHAVPGGQNPDFHADNNLGVSYFWKDNSLRKRVINLWRYIAEYYNDNTNIAGYDLLNEPVFVSDADIFNNFFDQVISAIREVDSNHILFLEGDSWAQDFSKFKLPQDEQIAYSFHFYPHYSLTKDYPASVNKKEIKEDLESLIGNLKERFQRPLWCGETGAIFGNYGIEYSKDLVKTTLDILENKNVAWTLWSYKDAQAMGLVYPQNDTPWMKLVDSSSWDLWDEKKQSKDVFDFLEEKGYVEPLSEKMRFKLDFRLRAMLQEIYIEQKLKNLLNNIDWEEMKCYTESFLWSNCSYYEEIATLVKDYTVR</sequence>
<dbReference type="Gene3D" id="3.20.20.80">
    <property type="entry name" value="Glycosidases"/>
    <property type="match status" value="1"/>
</dbReference>
<dbReference type="HOGENOM" id="CLU_031875_1_0_9"/>
<evidence type="ECO:0000259" key="4">
    <source>
        <dbReference type="Pfam" id="PF00150"/>
    </source>
</evidence>
<dbReference type="OrthoDB" id="9800475at2"/>
<dbReference type="GO" id="GO:0009251">
    <property type="term" value="P:glucan catabolic process"/>
    <property type="evidence" value="ECO:0007669"/>
    <property type="project" value="TreeGrafter"/>
</dbReference>
<dbReference type="GO" id="GO:0005576">
    <property type="term" value="C:extracellular region"/>
    <property type="evidence" value="ECO:0007669"/>
    <property type="project" value="TreeGrafter"/>
</dbReference>
<dbReference type="InterPro" id="IPR017853">
    <property type="entry name" value="GH"/>
</dbReference>
<keyword evidence="1 3" id="KW-0378">Hydrolase</keyword>
<dbReference type="PANTHER" id="PTHR31297">
    <property type="entry name" value="GLUCAN ENDO-1,6-BETA-GLUCOSIDASE B"/>
    <property type="match status" value="1"/>
</dbReference>
<dbReference type="Proteomes" id="UP000010880">
    <property type="component" value="Chromosome"/>
</dbReference>
<evidence type="ECO:0000313" key="6">
    <source>
        <dbReference type="Proteomes" id="UP000010880"/>
    </source>
</evidence>
<keyword evidence="6" id="KW-1185">Reference proteome</keyword>
<dbReference type="Pfam" id="PF00150">
    <property type="entry name" value="Cellulase"/>
    <property type="match status" value="1"/>
</dbReference>
<dbReference type="SUPFAM" id="SSF51445">
    <property type="entry name" value="(Trans)glycosidases"/>
    <property type="match status" value="1"/>
</dbReference>
<organism evidence="5 6">
    <name type="scientific">Halobacteroides halobius (strain ATCC 35273 / DSM 5150 / MD-1)</name>
    <dbReference type="NCBI Taxonomy" id="748449"/>
    <lineage>
        <taxon>Bacteria</taxon>
        <taxon>Bacillati</taxon>
        <taxon>Bacillota</taxon>
        <taxon>Clostridia</taxon>
        <taxon>Halanaerobiales</taxon>
        <taxon>Halobacteroidaceae</taxon>
        <taxon>Halobacteroides</taxon>
    </lineage>
</organism>
<comment type="similarity">
    <text evidence="3">Belongs to the glycosyl hydrolase 5 (cellulase A) family.</text>
</comment>
<proteinExistence type="inferred from homology"/>
<dbReference type="GO" id="GO:0008422">
    <property type="term" value="F:beta-glucosidase activity"/>
    <property type="evidence" value="ECO:0007669"/>
    <property type="project" value="TreeGrafter"/>
</dbReference>
<dbReference type="AlphaFoldDB" id="L0K4W4"/>
<feature type="domain" description="Glycoside hydrolase family 5" evidence="4">
    <location>
        <begin position="70"/>
        <end position="328"/>
    </location>
</feature>
<accession>L0K4W4</accession>
<keyword evidence="2 3" id="KW-0326">Glycosidase</keyword>
<dbReference type="STRING" id="748449.Halha_0271"/>
<dbReference type="PANTHER" id="PTHR31297:SF13">
    <property type="entry name" value="PUTATIVE-RELATED"/>
    <property type="match status" value="1"/>
</dbReference>
<dbReference type="eggNOG" id="COG2730">
    <property type="taxonomic scope" value="Bacteria"/>
</dbReference>
<name>L0K4W4_HALHC</name>
<dbReference type="RefSeq" id="WP_015326008.1">
    <property type="nucleotide sequence ID" value="NC_019978.1"/>
</dbReference>
<evidence type="ECO:0000256" key="2">
    <source>
        <dbReference type="ARBA" id="ARBA00023295"/>
    </source>
</evidence>